<dbReference type="Proteomes" id="UP000602198">
    <property type="component" value="Unassembled WGS sequence"/>
</dbReference>
<keyword evidence="3" id="KW-1185">Reference proteome</keyword>
<evidence type="ECO:0000313" key="3">
    <source>
        <dbReference type="Proteomes" id="UP000602198"/>
    </source>
</evidence>
<keyword evidence="1" id="KW-0732">Signal</keyword>
<feature type="chain" id="PRO_5046665912" evidence="1">
    <location>
        <begin position="23"/>
        <end position="130"/>
    </location>
</feature>
<comment type="caution">
    <text evidence="2">The sequence shown here is derived from an EMBL/GenBank/DDBJ whole genome shotgun (WGS) entry which is preliminary data.</text>
</comment>
<evidence type="ECO:0000313" key="2">
    <source>
        <dbReference type="EMBL" id="MBL1073586.1"/>
    </source>
</evidence>
<organism evidence="2 3">
    <name type="scientific">Nocardia acididurans</name>
    <dbReference type="NCBI Taxonomy" id="2802282"/>
    <lineage>
        <taxon>Bacteria</taxon>
        <taxon>Bacillati</taxon>
        <taxon>Actinomycetota</taxon>
        <taxon>Actinomycetes</taxon>
        <taxon>Mycobacteriales</taxon>
        <taxon>Nocardiaceae</taxon>
        <taxon>Nocardia</taxon>
    </lineage>
</organism>
<evidence type="ECO:0000256" key="1">
    <source>
        <dbReference type="SAM" id="SignalP"/>
    </source>
</evidence>
<feature type="signal peptide" evidence="1">
    <location>
        <begin position="1"/>
        <end position="22"/>
    </location>
</feature>
<sequence>MRIAAAALLSAGAVLLADPALAAAEPSVQVVGGRERIKVSVAGTEYPADRCLVDPDADGNTQSIPMNGSGTMVVEGVAAGSRRVLVWCPQGGTIFQGHVDVQPGNPVLDMQDRVYAGAGSSARVTDPALR</sequence>
<protein>
    <submittedName>
        <fullName evidence="2">Uncharacterized protein</fullName>
    </submittedName>
</protein>
<gene>
    <name evidence="2" type="ORF">JK358_04195</name>
</gene>
<dbReference type="EMBL" id="JAERRJ010000001">
    <property type="protein sequence ID" value="MBL1073586.1"/>
    <property type="molecule type" value="Genomic_DNA"/>
</dbReference>
<name>A0ABS1LZA3_9NOCA</name>
<reference evidence="2 3" key="1">
    <citation type="submission" date="2021-01" db="EMBL/GenBank/DDBJ databases">
        <title>WGS of actinomycetes isolated from Thailand.</title>
        <authorList>
            <person name="Thawai C."/>
        </authorList>
    </citation>
    <scope>NUCLEOTIDE SEQUENCE [LARGE SCALE GENOMIC DNA]</scope>
    <source>
        <strain evidence="2 3">LPG 2</strain>
    </source>
</reference>
<accession>A0ABS1LZA3</accession>
<proteinExistence type="predicted"/>